<sequence>MESLPESSQPLGDIVKSDQEALNIYDLVAELPESDPHNQLTWSDVGIVLSIPLVGGLAIFGLLYLYNPASISWLAPSDEAPTFYSDSLWNLPKSIPQIQSELERSQLKLGENYSLKTGEILYTVLETETQNIREIRIYQPVRERTEEKLLLVSTTTIAGVDEYFVRSPKLKYLTEPVPARLRPNRNRLPLKKLSLINNPPSQFDGLWFTTSGNVDGIAYGQIYYFAVGKRSQLIELEQWTSPAGELPKWRKLLSTSPTQLVVNQSQGFEPSFLIFHPEDISADSVRKMQLRQSNLNEAKGQPKSYQQALVMASVGLWSPALAKFDQALKELRSQNQEISPFLQEQYELISVHAQITTQQTQQAISNLGDKALVYIIDGRWQEAVAIANDPAYKGDRIAEMLRKYHPHIWQRVMTMLTMSSDQDIKLWGGLVVLHREGLRRAETWLRSQKVNPKDSDPLLQRLDLAPITIQPRQLLGTVSYIGKTAGNDWFLPPPKLEPNQAWYEVSIDLIKDGDLWRNAPYRELSDRSSTLLWRTLGLSLNNNLGVVIYDAYGKSQALSLTAESLWVSADGRLKVLASGEASLLPLLNRSILTPLVTSGGAFIPPDGITVDWRTLSPSTIERIVRSIYRELQRNGQVSLSIEEFSVLVQEQWTLSAVDLDGLGKLEYLLLLDREQVDLQDRHYPVAIVFSSDGALLFSDISGGRIWMGILPSSQKGQILTFRNRQYEMWNFR</sequence>
<dbReference type="EMBL" id="JACJQB010000001">
    <property type="protein sequence ID" value="MBD2186668.1"/>
    <property type="molecule type" value="Genomic_DNA"/>
</dbReference>
<dbReference type="RefSeq" id="WP_190401552.1">
    <property type="nucleotide sequence ID" value="NZ_JACJQB010000001.1"/>
</dbReference>
<protein>
    <submittedName>
        <fullName evidence="1">Uncharacterized protein</fullName>
    </submittedName>
</protein>
<accession>A0ABR7ZRT5</accession>
<proteinExistence type="predicted"/>
<reference evidence="1 2" key="1">
    <citation type="journal article" date="2020" name="ISME J.">
        <title>Comparative genomics reveals insights into cyanobacterial evolution and habitat adaptation.</title>
        <authorList>
            <person name="Chen M.Y."/>
            <person name="Teng W.K."/>
            <person name="Zhao L."/>
            <person name="Hu C.X."/>
            <person name="Zhou Y.K."/>
            <person name="Han B.P."/>
            <person name="Song L.R."/>
            <person name="Shu W.S."/>
        </authorList>
    </citation>
    <scope>NUCLEOTIDE SEQUENCE [LARGE SCALE GENOMIC DNA]</scope>
    <source>
        <strain evidence="1 2">FACHB-723</strain>
    </source>
</reference>
<dbReference type="Proteomes" id="UP000642094">
    <property type="component" value="Unassembled WGS sequence"/>
</dbReference>
<evidence type="ECO:0000313" key="1">
    <source>
        <dbReference type="EMBL" id="MBD2186668.1"/>
    </source>
</evidence>
<organism evidence="1 2">
    <name type="scientific">Pseudanabaena mucicola FACHB-723</name>
    <dbReference type="NCBI Taxonomy" id="2692860"/>
    <lineage>
        <taxon>Bacteria</taxon>
        <taxon>Bacillati</taxon>
        <taxon>Cyanobacteriota</taxon>
        <taxon>Cyanophyceae</taxon>
        <taxon>Pseudanabaenales</taxon>
        <taxon>Pseudanabaenaceae</taxon>
        <taxon>Pseudanabaena</taxon>
    </lineage>
</organism>
<comment type="caution">
    <text evidence="1">The sequence shown here is derived from an EMBL/GenBank/DDBJ whole genome shotgun (WGS) entry which is preliminary data.</text>
</comment>
<evidence type="ECO:0000313" key="2">
    <source>
        <dbReference type="Proteomes" id="UP000642094"/>
    </source>
</evidence>
<gene>
    <name evidence="1" type="ORF">H6F41_00745</name>
</gene>
<name>A0ABR7ZRT5_9CYAN</name>
<keyword evidence="2" id="KW-1185">Reference proteome</keyword>